<sequence length="90" mass="10267">MNLDEELKSETTVEDKLRRLVTFFTSKTFDNINMGFDLINDVDNADRDYFLEMMAGVLSSHFEISTEPDFIANCKTLGDLASYIHSAKGY</sequence>
<keyword evidence="1" id="KW-1185">Reference proteome</keyword>
<dbReference type="AlphaFoldDB" id="A0A1I7X6G2"/>
<dbReference type="Proteomes" id="UP000095283">
    <property type="component" value="Unplaced"/>
</dbReference>
<name>A0A1I7X6G2_HETBA</name>
<dbReference type="WBParaSite" id="Hba_13017">
    <property type="protein sequence ID" value="Hba_13017"/>
    <property type="gene ID" value="Hba_13017"/>
</dbReference>
<organism evidence="1 2">
    <name type="scientific">Heterorhabditis bacteriophora</name>
    <name type="common">Entomopathogenic nematode worm</name>
    <dbReference type="NCBI Taxonomy" id="37862"/>
    <lineage>
        <taxon>Eukaryota</taxon>
        <taxon>Metazoa</taxon>
        <taxon>Ecdysozoa</taxon>
        <taxon>Nematoda</taxon>
        <taxon>Chromadorea</taxon>
        <taxon>Rhabditida</taxon>
        <taxon>Rhabditina</taxon>
        <taxon>Rhabditomorpha</taxon>
        <taxon>Strongyloidea</taxon>
        <taxon>Heterorhabditidae</taxon>
        <taxon>Heterorhabditis</taxon>
    </lineage>
</organism>
<proteinExistence type="predicted"/>
<protein>
    <submittedName>
        <fullName evidence="2">Carrier domain-containing protein</fullName>
    </submittedName>
</protein>
<evidence type="ECO:0000313" key="1">
    <source>
        <dbReference type="Proteomes" id="UP000095283"/>
    </source>
</evidence>
<accession>A0A1I7X6G2</accession>
<reference evidence="2" key="1">
    <citation type="submission" date="2016-11" db="UniProtKB">
        <authorList>
            <consortium name="WormBaseParasite"/>
        </authorList>
    </citation>
    <scope>IDENTIFICATION</scope>
</reference>
<evidence type="ECO:0000313" key="2">
    <source>
        <dbReference type="WBParaSite" id="Hba_13017"/>
    </source>
</evidence>